<sequence length="619" mass="68714">MADVPYVLRPSALERLPLSIRRVANAVCAPGCSLDDRKEMQNIINNTPVTKRGQFLPVFFAALDPTRIPAPHDLEIPSSWDVVNAAREALGTICTLDIPSTAQLALWSRGLVWLQFILAFEGYFASLTEFPGPQLCVDFIMFSKTLTQCSVALTRTTPGFLAILAHAWMLVLEIKDLGRQALGLHSIFTFLLDADHTAHYREEIIEGAGGLDALAALVIDSISLAVPSSLKGSSISIGAYNLLYNTLYFVWTFDRLSENLTPGNVPPLSAALALRNIVECLTIALSTLVPATNIESKSAIGIISVILTSIFQSPGGHQKIPDAARHGFFHSIIANAPRQLPEPLGIILHEIIAPCTVYYTVLRGISEPFYEVQKLATSESFRVSPFSEIWSAFSAIVSRRLQLMRRFDDRAGVSPRGCDNPKCCKIGEKTEFRRCSVCKAFHYCSKNCQLGDWLRTHRRACPTYRDMYQNTDEHFTSRERAFLRFLLHDDYLQARANILRDQIPILRDDPKAMSFTLFDYADGPTRVETFPISAALEKVPSLNGTLWSERVSQASESDGRMELHVVVLRDGANERCWVVPLRANTPWARDALPRLPSAGQHGEAGVKAGLQNLPLVQIH</sequence>
<evidence type="ECO:0000259" key="5">
    <source>
        <dbReference type="PROSITE" id="PS50865"/>
    </source>
</evidence>
<dbReference type="GO" id="GO:0008270">
    <property type="term" value="F:zinc ion binding"/>
    <property type="evidence" value="ECO:0007669"/>
    <property type="project" value="UniProtKB-KW"/>
</dbReference>
<evidence type="ECO:0000256" key="4">
    <source>
        <dbReference type="PROSITE-ProRule" id="PRU00134"/>
    </source>
</evidence>
<keyword evidence="2 4" id="KW-0863">Zinc-finger</keyword>
<comment type="caution">
    <text evidence="6">The sequence shown here is derived from an EMBL/GenBank/DDBJ whole genome shotgun (WGS) entry which is preliminary data.</text>
</comment>
<dbReference type="PROSITE" id="PS50865">
    <property type="entry name" value="ZF_MYND_2"/>
    <property type="match status" value="1"/>
</dbReference>
<dbReference type="InterPro" id="IPR002893">
    <property type="entry name" value="Znf_MYND"/>
</dbReference>
<gene>
    <name evidence="6" type="ORF">DFH08DRAFT_904623</name>
</gene>
<accession>A0AAD6Z178</accession>
<dbReference type="Proteomes" id="UP001218218">
    <property type="component" value="Unassembled WGS sequence"/>
</dbReference>
<dbReference type="Gene3D" id="6.10.140.2220">
    <property type="match status" value="1"/>
</dbReference>
<dbReference type="AlphaFoldDB" id="A0AAD6Z178"/>
<evidence type="ECO:0000313" key="6">
    <source>
        <dbReference type="EMBL" id="KAJ7302903.1"/>
    </source>
</evidence>
<organism evidence="6 7">
    <name type="scientific">Mycena albidolilacea</name>
    <dbReference type="NCBI Taxonomy" id="1033008"/>
    <lineage>
        <taxon>Eukaryota</taxon>
        <taxon>Fungi</taxon>
        <taxon>Dikarya</taxon>
        <taxon>Basidiomycota</taxon>
        <taxon>Agaricomycotina</taxon>
        <taxon>Agaricomycetes</taxon>
        <taxon>Agaricomycetidae</taxon>
        <taxon>Agaricales</taxon>
        <taxon>Marasmiineae</taxon>
        <taxon>Mycenaceae</taxon>
        <taxon>Mycena</taxon>
    </lineage>
</organism>
<proteinExistence type="predicted"/>
<dbReference type="Pfam" id="PF01753">
    <property type="entry name" value="zf-MYND"/>
    <property type="match status" value="1"/>
</dbReference>
<evidence type="ECO:0000256" key="1">
    <source>
        <dbReference type="ARBA" id="ARBA00022723"/>
    </source>
</evidence>
<keyword evidence="3" id="KW-0862">Zinc</keyword>
<keyword evidence="1" id="KW-0479">Metal-binding</keyword>
<evidence type="ECO:0000256" key="2">
    <source>
        <dbReference type="ARBA" id="ARBA00022771"/>
    </source>
</evidence>
<evidence type="ECO:0000256" key="3">
    <source>
        <dbReference type="ARBA" id="ARBA00022833"/>
    </source>
</evidence>
<dbReference type="EMBL" id="JARIHO010000110">
    <property type="protein sequence ID" value="KAJ7302903.1"/>
    <property type="molecule type" value="Genomic_DNA"/>
</dbReference>
<name>A0AAD6Z178_9AGAR</name>
<dbReference type="SUPFAM" id="SSF144232">
    <property type="entry name" value="HIT/MYND zinc finger-like"/>
    <property type="match status" value="1"/>
</dbReference>
<reference evidence="6" key="1">
    <citation type="submission" date="2023-03" db="EMBL/GenBank/DDBJ databases">
        <title>Massive genome expansion in bonnet fungi (Mycena s.s.) driven by repeated elements and novel gene families across ecological guilds.</title>
        <authorList>
            <consortium name="Lawrence Berkeley National Laboratory"/>
            <person name="Harder C.B."/>
            <person name="Miyauchi S."/>
            <person name="Viragh M."/>
            <person name="Kuo A."/>
            <person name="Thoen E."/>
            <person name="Andreopoulos B."/>
            <person name="Lu D."/>
            <person name="Skrede I."/>
            <person name="Drula E."/>
            <person name="Henrissat B."/>
            <person name="Morin E."/>
            <person name="Kohler A."/>
            <person name="Barry K."/>
            <person name="LaButti K."/>
            <person name="Morin E."/>
            <person name="Salamov A."/>
            <person name="Lipzen A."/>
            <person name="Mereny Z."/>
            <person name="Hegedus B."/>
            <person name="Baldrian P."/>
            <person name="Stursova M."/>
            <person name="Weitz H."/>
            <person name="Taylor A."/>
            <person name="Grigoriev I.V."/>
            <person name="Nagy L.G."/>
            <person name="Martin F."/>
            <person name="Kauserud H."/>
        </authorList>
    </citation>
    <scope>NUCLEOTIDE SEQUENCE</scope>
    <source>
        <strain evidence="6">CBHHK002</strain>
    </source>
</reference>
<feature type="domain" description="MYND-type" evidence="5">
    <location>
        <begin position="423"/>
        <end position="461"/>
    </location>
</feature>
<keyword evidence="7" id="KW-1185">Reference proteome</keyword>
<protein>
    <recommendedName>
        <fullName evidence="5">MYND-type domain-containing protein</fullName>
    </recommendedName>
</protein>
<evidence type="ECO:0000313" key="7">
    <source>
        <dbReference type="Proteomes" id="UP001218218"/>
    </source>
</evidence>